<dbReference type="GO" id="GO:0004497">
    <property type="term" value="F:monooxygenase activity"/>
    <property type="evidence" value="ECO:0007669"/>
    <property type="project" value="UniProtKB-KW"/>
</dbReference>
<keyword evidence="4" id="KW-0560">Oxidoreductase</keyword>
<accession>A0A8H5EQG7</accession>
<dbReference type="EMBL" id="JAACJJ010000067">
    <property type="protein sequence ID" value="KAF5308965.1"/>
    <property type="molecule type" value="Genomic_DNA"/>
</dbReference>
<protein>
    <recommendedName>
        <fullName evidence="6">FAD-binding domain-containing protein</fullName>
    </recommendedName>
</protein>
<keyword evidence="5" id="KW-0503">Monooxygenase</keyword>
<proteinExistence type="inferred from homology"/>
<comment type="caution">
    <text evidence="7">The sequence shown here is derived from an EMBL/GenBank/DDBJ whole genome shotgun (WGS) entry which is preliminary data.</text>
</comment>
<dbReference type="Gene3D" id="3.50.50.60">
    <property type="entry name" value="FAD/NAD(P)-binding domain"/>
    <property type="match status" value="2"/>
</dbReference>
<evidence type="ECO:0000256" key="5">
    <source>
        <dbReference type="ARBA" id="ARBA00023033"/>
    </source>
</evidence>
<sequence>MVVHRRGGGISGLATATTLRKAGHEVLVLEKGGGKIKHKDLYTMLYQLAVKEGAKIRFNTCVTEVDSSTASVTTESGETIFADVIVGADGYDSVLRQVVTDSEDEPPNAQDRHVIVTFTIPVHEMESDGDLRELLNLSEVGGKDLTATIIHTYSGSLRPEQEDWSENRTLEQLQKILKRATSVASRFYYVRQPPDDFVCANSRVVLAGDRHTPCWLPGSNHGVSLIMEDAQTLGSLFARIRSRDQISQLLTAYEEIRHPHCYETQTWDYHQRLQMKAPVGPQQDGRDELLRQTMAYGGWDHMDEASFRLVWGMELTLFAHDATEKVEDWWGQYGAFITRRHDRSSMEVSVLLAGTTISE</sequence>
<comment type="similarity">
    <text evidence="1">Belongs to the paxM FAD-dependent monooxygenase family.</text>
</comment>
<evidence type="ECO:0000256" key="4">
    <source>
        <dbReference type="ARBA" id="ARBA00023002"/>
    </source>
</evidence>
<dbReference type="AlphaFoldDB" id="A0A8H5EQG7"/>
<evidence type="ECO:0000313" key="8">
    <source>
        <dbReference type="Proteomes" id="UP000567179"/>
    </source>
</evidence>
<dbReference type="GO" id="GO:0071949">
    <property type="term" value="F:FAD binding"/>
    <property type="evidence" value="ECO:0007669"/>
    <property type="project" value="InterPro"/>
</dbReference>
<gene>
    <name evidence="7" type="ORF">D9619_013771</name>
</gene>
<evidence type="ECO:0000256" key="1">
    <source>
        <dbReference type="ARBA" id="ARBA00007992"/>
    </source>
</evidence>
<dbReference type="InterPro" id="IPR050493">
    <property type="entry name" value="FAD-dep_Monooxygenase_BioMet"/>
</dbReference>
<dbReference type="OrthoDB" id="1878542at2759"/>
<evidence type="ECO:0000256" key="2">
    <source>
        <dbReference type="ARBA" id="ARBA00022630"/>
    </source>
</evidence>
<evidence type="ECO:0000313" key="7">
    <source>
        <dbReference type="EMBL" id="KAF5308965.1"/>
    </source>
</evidence>
<dbReference type="Pfam" id="PF01494">
    <property type="entry name" value="FAD_binding_3"/>
    <property type="match status" value="1"/>
</dbReference>
<feature type="domain" description="FAD-binding" evidence="6">
    <location>
        <begin position="39"/>
        <end position="261"/>
    </location>
</feature>
<name>A0A8H5EQG7_9AGAR</name>
<keyword evidence="8" id="KW-1185">Reference proteome</keyword>
<dbReference type="Pfam" id="PF13450">
    <property type="entry name" value="NAD_binding_8"/>
    <property type="match status" value="1"/>
</dbReference>
<dbReference type="InterPro" id="IPR002938">
    <property type="entry name" value="FAD-bd"/>
</dbReference>
<organism evidence="7 8">
    <name type="scientific">Psilocybe cf. subviscida</name>
    <dbReference type="NCBI Taxonomy" id="2480587"/>
    <lineage>
        <taxon>Eukaryota</taxon>
        <taxon>Fungi</taxon>
        <taxon>Dikarya</taxon>
        <taxon>Basidiomycota</taxon>
        <taxon>Agaricomycotina</taxon>
        <taxon>Agaricomycetes</taxon>
        <taxon>Agaricomycetidae</taxon>
        <taxon>Agaricales</taxon>
        <taxon>Agaricineae</taxon>
        <taxon>Strophariaceae</taxon>
        <taxon>Psilocybe</taxon>
    </lineage>
</organism>
<evidence type="ECO:0000256" key="3">
    <source>
        <dbReference type="ARBA" id="ARBA00022827"/>
    </source>
</evidence>
<evidence type="ECO:0000259" key="6">
    <source>
        <dbReference type="Pfam" id="PF01494"/>
    </source>
</evidence>
<dbReference type="PANTHER" id="PTHR13789:SF309">
    <property type="entry name" value="PUTATIVE (AFU_ORTHOLOGUE AFUA_6G14510)-RELATED"/>
    <property type="match status" value="1"/>
</dbReference>
<reference evidence="7 8" key="1">
    <citation type="journal article" date="2020" name="ISME J.">
        <title>Uncovering the hidden diversity of litter-decomposition mechanisms in mushroom-forming fungi.</title>
        <authorList>
            <person name="Floudas D."/>
            <person name="Bentzer J."/>
            <person name="Ahren D."/>
            <person name="Johansson T."/>
            <person name="Persson P."/>
            <person name="Tunlid A."/>
        </authorList>
    </citation>
    <scope>NUCLEOTIDE SEQUENCE [LARGE SCALE GENOMIC DNA]</scope>
    <source>
        <strain evidence="7 8">CBS 101986</strain>
    </source>
</reference>
<keyword evidence="2" id="KW-0285">Flavoprotein</keyword>
<keyword evidence="3" id="KW-0274">FAD</keyword>
<dbReference type="SUPFAM" id="SSF51905">
    <property type="entry name" value="FAD/NAD(P)-binding domain"/>
    <property type="match status" value="1"/>
</dbReference>
<dbReference type="Proteomes" id="UP000567179">
    <property type="component" value="Unassembled WGS sequence"/>
</dbReference>
<dbReference type="InterPro" id="IPR036188">
    <property type="entry name" value="FAD/NAD-bd_sf"/>
</dbReference>
<dbReference type="PANTHER" id="PTHR13789">
    <property type="entry name" value="MONOOXYGENASE"/>
    <property type="match status" value="1"/>
</dbReference>